<feature type="region of interest" description="Disordered" evidence="1">
    <location>
        <begin position="30"/>
        <end position="52"/>
    </location>
</feature>
<dbReference type="Proteomes" id="UP001218188">
    <property type="component" value="Unassembled WGS sequence"/>
</dbReference>
<accession>A0AAD6SLM0</accession>
<proteinExistence type="predicted"/>
<dbReference type="EMBL" id="JARJCM010000118">
    <property type="protein sequence ID" value="KAJ7027867.1"/>
    <property type="molecule type" value="Genomic_DNA"/>
</dbReference>
<name>A0AAD6SLM0_9AGAR</name>
<organism evidence="2 3">
    <name type="scientific">Mycena alexandri</name>
    <dbReference type="NCBI Taxonomy" id="1745969"/>
    <lineage>
        <taxon>Eukaryota</taxon>
        <taxon>Fungi</taxon>
        <taxon>Dikarya</taxon>
        <taxon>Basidiomycota</taxon>
        <taxon>Agaricomycotina</taxon>
        <taxon>Agaricomycetes</taxon>
        <taxon>Agaricomycetidae</taxon>
        <taxon>Agaricales</taxon>
        <taxon>Marasmiineae</taxon>
        <taxon>Mycenaceae</taxon>
        <taxon>Mycena</taxon>
    </lineage>
</organism>
<reference evidence="2" key="1">
    <citation type="submission" date="2023-03" db="EMBL/GenBank/DDBJ databases">
        <title>Massive genome expansion in bonnet fungi (Mycena s.s.) driven by repeated elements and novel gene families across ecological guilds.</title>
        <authorList>
            <consortium name="Lawrence Berkeley National Laboratory"/>
            <person name="Harder C.B."/>
            <person name="Miyauchi S."/>
            <person name="Viragh M."/>
            <person name="Kuo A."/>
            <person name="Thoen E."/>
            <person name="Andreopoulos B."/>
            <person name="Lu D."/>
            <person name="Skrede I."/>
            <person name="Drula E."/>
            <person name="Henrissat B."/>
            <person name="Morin E."/>
            <person name="Kohler A."/>
            <person name="Barry K."/>
            <person name="LaButti K."/>
            <person name="Morin E."/>
            <person name="Salamov A."/>
            <person name="Lipzen A."/>
            <person name="Mereny Z."/>
            <person name="Hegedus B."/>
            <person name="Baldrian P."/>
            <person name="Stursova M."/>
            <person name="Weitz H."/>
            <person name="Taylor A."/>
            <person name="Grigoriev I.V."/>
            <person name="Nagy L.G."/>
            <person name="Martin F."/>
            <person name="Kauserud H."/>
        </authorList>
    </citation>
    <scope>NUCLEOTIDE SEQUENCE</scope>
    <source>
        <strain evidence="2">CBHHK200</strain>
    </source>
</reference>
<evidence type="ECO:0000313" key="3">
    <source>
        <dbReference type="Proteomes" id="UP001218188"/>
    </source>
</evidence>
<gene>
    <name evidence="2" type="ORF">C8F04DRAFT_71595</name>
</gene>
<evidence type="ECO:0000313" key="2">
    <source>
        <dbReference type="EMBL" id="KAJ7027867.1"/>
    </source>
</evidence>
<dbReference type="AlphaFoldDB" id="A0AAD6SLM0"/>
<comment type="caution">
    <text evidence="2">The sequence shown here is derived from an EMBL/GenBank/DDBJ whole genome shotgun (WGS) entry which is preliminary data.</text>
</comment>
<keyword evidence="3" id="KW-1185">Reference proteome</keyword>
<sequence length="232" mass="25259">MNGAFKFKFMQNGYWRILHQVPTLPSLFSRRKNSRTASQHPPSAGPNRGDEHLRTVCIFPRNTANRRRGLNAGPGAFIRVQATAINIFLPLPKRPLPKRLLCTTTPSTMFLAAAPQHRHPLSAGPTLRIFDYNAAPNSQSKALSPSESQHQLVLASIDPTAELANRVRKWDTAVGLCQLPFIVTTSSAPANAAASAFTTAPVAPSINECRAVQPRDLNPNDAIPSAHPVPPR</sequence>
<evidence type="ECO:0000256" key="1">
    <source>
        <dbReference type="SAM" id="MobiDB-lite"/>
    </source>
</evidence>
<protein>
    <submittedName>
        <fullName evidence="2">Uncharacterized protein</fullName>
    </submittedName>
</protein>